<accession>A0ACC1CRA3</accession>
<dbReference type="EMBL" id="CM034404">
    <property type="protein sequence ID" value="KAJ0174199.1"/>
    <property type="molecule type" value="Genomic_DNA"/>
</dbReference>
<evidence type="ECO:0000313" key="1">
    <source>
        <dbReference type="EMBL" id="KAJ0174199.1"/>
    </source>
</evidence>
<proteinExistence type="predicted"/>
<name>A0ACC1CRA3_9NEOP</name>
<reference evidence="1 2" key="1">
    <citation type="journal article" date="2021" name="Front. Genet.">
        <title>Chromosome-Level Genome Assembly Reveals Significant Gene Expansion in the Toll and IMD Signaling Pathways of Dendrolimus kikuchii.</title>
        <authorList>
            <person name="Zhou J."/>
            <person name="Wu P."/>
            <person name="Xiong Z."/>
            <person name="Liu N."/>
            <person name="Zhao N."/>
            <person name="Ji M."/>
            <person name="Qiu Y."/>
            <person name="Yang B."/>
        </authorList>
    </citation>
    <scope>NUCLEOTIDE SEQUENCE [LARGE SCALE GENOMIC DNA]</scope>
    <source>
        <strain evidence="1">Ann1</strain>
    </source>
</reference>
<keyword evidence="2" id="KW-1185">Reference proteome</keyword>
<dbReference type="Proteomes" id="UP000824533">
    <property type="component" value="Linkage Group LG18"/>
</dbReference>
<evidence type="ECO:0000313" key="2">
    <source>
        <dbReference type="Proteomes" id="UP000824533"/>
    </source>
</evidence>
<comment type="caution">
    <text evidence="1">The sequence shown here is derived from an EMBL/GenBank/DDBJ whole genome shotgun (WGS) entry which is preliminary data.</text>
</comment>
<protein>
    <submittedName>
        <fullName evidence="1">Uncharacterized protein</fullName>
    </submittedName>
</protein>
<sequence>MITFRRFYHTTFITCSIKKQGLKLCKMVNPKAKKQWHPSPSSEADAMPTVKSLAKIKYEPGKRGIRRLAMLNKMFMKQITDIMSTGTVSMDIVGRGIEISKVHVTPDFNTVNVFWLCKGTSSDDEVEMVLNRVAGALRHELSTLRVMGVVPYIEFVKDKQESHIVDLDRRLVIADYGNDYETTDPGHILKSEFTLHTKLSPEIMAKIRHLEEEQLVTEDPLPEMTHTVYGLDHFKILSRLLAARKKSKDAWSNLEADSTVMSYRTLDKLSKVEPSNQRQELAEFLQKRQILQQQLQKGIRDARQDWQVPRDNDAEDSDEDIYEEYYEDDNEYYSDDEVLSRNDERNVT</sequence>
<organism evidence="1 2">
    <name type="scientific">Dendrolimus kikuchii</name>
    <dbReference type="NCBI Taxonomy" id="765133"/>
    <lineage>
        <taxon>Eukaryota</taxon>
        <taxon>Metazoa</taxon>
        <taxon>Ecdysozoa</taxon>
        <taxon>Arthropoda</taxon>
        <taxon>Hexapoda</taxon>
        <taxon>Insecta</taxon>
        <taxon>Pterygota</taxon>
        <taxon>Neoptera</taxon>
        <taxon>Endopterygota</taxon>
        <taxon>Lepidoptera</taxon>
        <taxon>Glossata</taxon>
        <taxon>Ditrysia</taxon>
        <taxon>Bombycoidea</taxon>
        <taxon>Lasiocampidae</taxon>
        <taxon>Dendrolimus</taxon>
    </lineage>
</organism>
<gene>
    <name evidence="1" type="ORF">K1T71_010345</name>
</gene>